<evidence type="ECO:0000259" key="12">
    <source>
        <dbReference type="PROSITE" id="PS50262"/>
    </source>
</evidence>
<protein>
    <submittedName>
        <fullName evidence="14">G_PROTEIN_RECEP_F1_2 domain-containing protein</fullName>
    </submittedName>
</protein>
<dbReference type="Proteomes" id="UP000050790">
    <property type="component" value="Unassembled WGS sequence"/>
</dbReference>
<keyword evidence="7" id="KW-1015">Disulfide bond</keyword>
<keyword evidence="3 11" id="KW-0812">Transmembrane</keyword>
<keyword evidence="4 11" id="KW-1133">Transmembrane helix</keyword>
<keyword evidence="5" id="KW-0297">G-protein coupled receptor</keyword>
<evidence type="ECO:0000256" key="7">
    <source>
        <dbReference type="ARBA" id="ARBA00023157"/>
    </source>
</evidence>
<reference evidence="14" key="1">
    <citation type="submission" date="2023-11" db="UniProtKB">
        <authorList>
            <consortium name="WormBaseParasite"/>
        </authorList>
    </citation>
    <scope>IDENTIFICATION</scope>
</reference>
<comment type="subcellular location">
    <subcellularLocation>
        <location evidence="1">Cell membrane</location>
        <topology evidence="1">Multi-pass membrane protein</topology>
    </subcellularLocation>
</comment>
<dbReference type="GO" id="GO:0001591">
    <property type="term" value="F:dopamine neurotransmitter receptor activity, coupled via Gi/Go"/>
    <property type="evidence" value="ECO:0007669"/>
    <property type="project" value="TreeGrafter"/>
</dbReference>
<keyword evidence="6 11" id="KW-0472">Membrane</keyword>
<evidence type="ECO:0000256" key="8">
    <source>
        <dbReference type="ARBA" id="ARBA00023170"/>
    </source>
</evidence>
<evidence type="ECO:0000256" key="10">
    <source>
        <dbReference type="SAM" id="MobiDB-lite"/>
    </source>
</evidence>
<evidence type="ECO:0000256" key="2">
    <source>
        <dbReference type="ARBA" id="ARBA00022475"/>
    </source>
</evidence>
<feature type="compositionally biased region" description="Polar residues" evidence="10">
    <location>
        <begin position="620"/>
        <end position="629"/>
    </location>
</feature>
<feature type="transmembrane region" description="Helical" evidence="11">
    <location>
        <begin position="686"/>
        <end position="702"/>
    </location>
</feature>
<dbReference type="InterPro" id="IPR017452">
    <property type="entry name" value="GPCR_Rhodpsn_7TM"/>
</dbReference>
<dbReference type="PANTHER" id="PTHR24248">
    <property type="entry name" value="ADRENERGIC RECEPTOR-RELATED G-PROTEIN COUPLED RECEPTOR"/>
    <property type="match status" value="1"/>
</dbReference>
<dbReference type="PROSITE" id="PS50262">
    <property type="entry name" value="G_PROTEIN_RECEP_F1_2"/>
    <property type="match status" value="1"/>
</dbReference>
<feature type="transmembrane region" description="Helical" evidence="11">
    <location>
        <begin position="83"/>
        <end position="104"/>
    </location>
</feature>
<dbReference type="GO" id="GO:0004930">
    <property type="term" value="F:G protein-coupled receptor activity"/>
    <property type="evidence" value="ECO:0007669"/>
    <property type="project" value="UniProtKB-KW"/>
</dbReference>
<dbReference type="PANTHER" id="PTHR24248:SF125">
    <property type="entry name" value="DOPAMINE D2-LIKE RECEPTOR"/>
    <property type="match status" value="1"/>
</dbReference>
<dbReference type="AlphaFoldDB" id="A0AA84ZN50"/>
<evidence type="ECO:0000256" key="3">
    <source>
        <dbReference type="ARBA" id="ARBA00022692"/>
    </source>
</evidence>
<dbReference type="Gene3D" id="1.20.1070.10">
    <property type="entry name" value="Rhodopsin 7-helix transmembrane proteins"/>
    <property type="match status" value="2"/>
</dbReference>
<evidence type="ECO:0000256" key="6">
    <source>
        <dbReference type="ARBA" id="ARBA00023136"/>
    </source>
</evidence>
<evidence type="ECO:0000256" key="5">
    <source>
        <dbReference type="ARBA" id="ARBA00023040"/>
    </source>
</evidence>
<evidence type="ECO:0000256" key="9">
    <source>
        <dbReference type="ARBA" id="ARBA00023224"/>
    </source>
</evidence>
<dbReference type="GO" id="GO:0005886">
    <property type="term" value="C:plasma membrane"/>
    <property type="evidence" value="ECO:0007669"/>
    <property type="project" value="UniProtKB-SubCell"/>
</dbReference>
<organism evidence="13 14">
    <name type="scientific">Schistosoma margrebowiei</name>
    <dbReference type="NCBI Taxonomy" id="48269"/>
    <lineage>
        <taxon>Eukaryota</taxon>
        <taxon>Metazoa</taxon>
        <taxon>Spiralia</taxon>
        <taxon>Lophotrochozoa</taxon>
        <taxon>Platyhelminthes</taxon>
        <taxon>Trematoda</taxon>
        <taxon>Digenea</taxon>
        <taxon>Strigeidida</taxon>
        <taxon>Schistosomatoidea</taxon>
        <taxon>Schistosomatidae</taxon>
        <taxon>Schistosoma</taxon>
    </lineage>
</organism>
<evidence type="ECO:0000256" key="1">
    <source>
        <dbReference type="ARBA" id="ARBA00004651"/>
    </source>
</evidence>
<feature type="domain" description="G-protein coupled receptors family 1 profile" evidence="12">
    <location>
        <begin position="65"/>
        <end position="269"/>
    </location>
</feature>
<feature type="transmembrane region" description="Helical" evidence="11">
    <location>
        <begin position="46"/>
        <end position="71"/>
    </location>
</feature>
<proteinExistence type="predicted"/>
<keyword evidence="2" id="KW-1003">Cell membrane</keyword>
<sequence>MIFVEKETYNNYSSINDGYVMNPILIINDQKLSNYVMANKLESTNWTLWLGITVVLLTMIITWMLHISIMISVCRNMIMKHITYYYIISIGFVVMLHSLLNFPVNIISDLIGENEYIQHFCCISIASETIVCHAILLHLLGSSLDTHFRLTKPKWFSNTTDISSRKYLLAIRLKIAAPWIVSILQTGAQILLSDSFPPAYLEEGRLCTSPDINFLILRTLVAFLLPLLTSIIILFMTAHRIQTLQRQQKQNKTNMNSFNIQQKKLNDTISSQVKKQSTCCHITSCINKYCQSRKHKVELIPLSYTNHHCSYDHNQNCNSLGRLKNFQPEYKTFHRIQNNKLIENRHSWIETNLNADEDILNSSLIIGDAIDNRTCIGKYSKSLSQKHLHSPVLLHMTPVSSLPTTLTTTSQYQHGSSSSDAGISSQTTEETDETIQYSWFTPKINNYDIISTHSSNPINNFVSNNDDNDYPQEVLNNNHQIEKVNDNSFQKIIKHFCPQHGQVIIPECFYNPLLSVIEESEPGQYDDQRTHEFTSQNNEVIPQSGQKRNNSLDIRNVRLPPSANVTYTSSFTSHIIFNKFSDLDKDNDLLSETCKQNNTLSQSRSNDQKQQQQHKESMNRRNGNSWSNKTCERFPEQKAIKLNMILCAITIAMWSPFITASLSHLLLSNSNYFHLLSIGTLIHFKWLAYMSSVVYPVGFLLVDSQLCRATFSHIYCRKF</sequence>
<feature type="transmembrane region" description="Helical" evidence="11">
    <location>
        <begin position="642"/>
        <end position="666"/>
    </location>
</feature>
<name>A0AA84ZN50_9TREM</name>
<dbReference type="InterPro" id="IPR000276">
    <property type="entry name" value="GPCR_Rhodpsn"/>
</dbReference>
<feature type="compositionally biased region" description="Low complexity" evidence="10">
    <location>
        <begin position="601"/>
        <end position="611"/>
    </location>
</feature>
<dbReference type="Pfam" id="PF00001">
    <property type="entry name" value="7tm_1"/>
    <property type="match status" value="1"/>
</dbReference>
<evidence type="ECO:0000313" key="14">
    <source>
        <dbReference type="WBParaSite" id="SMRG1_36790.1"/>
    </source>
</evidence>
<evidence type="ECO:0000313" key="13">
    <source>
        <dbReference type="Proteomes" id="UP000050790"/>
    </source>
</evidence>
<evidence type="ECO:0000256" key="11">
    <source>
        <dbReference type="SAM" id="Phobius"/>
    </source>
</evidence>
<keyword evidence="8" id="KW-0675">Receptor</keyword>
<evidence type="ECO:0000256" key="4">
    <source>
        <dbReference type="ARBA" id="ARBA00022989"/>
    </source>
</evidence>
<dbReference type="WBParaSite" id="SMRG1_36790.1">
    <property type="protein sequence ID" value="SMRG1_36790.1"/>
    <property type="gene ID" value="SMRG1_36790"/>
</dbReference>
<feature type="region of interest" description="Disordered" evidence="10">
    <location>
        <begin position="597"/>
        <end position="629"/>
    </location>
</feature>
<dbReference type="SUPFAM" id="SSF81321">
    <property type="entry name" value="Family A G protein-coupled receptor-like"/>
    <property type="match status" value="1"/>
</dbReference>
<accession>A0AA84ZN50</accession>
<feature type="transmembrane region" description="Helical" evidence="11">
    <location>
        <begin position="212"/>
        <end position="236"/>
    </location>
</feature>
<dbReference type="GO" id="GO:0045202">
    <property type="term" value="C:synapse"/>
    <property type="evidence" value="ECO:0007669"/>
    <property type="project" value="GOC"/>
</dbReference>
<keyword evidence="9" id="KW-0807">Transducer</keyword>
<feature type="transmembrane region" description="Helical" evidence="11">
    <location>
        <begin position="175"/>
        <end position="192"/>
    </location>
</feature>